<gene>
    <name evidence="8" type="primary">deaD</name>
    <name evidence="8" type="synonym">csdA</name>
    <name evidence="14" type="ORF">IM816_12230</name>
</gene>
<dbReference type="InterPro" id="IPR012677">
    <property type="entry name" value="Nucleotide-bd_a/b_plait_sf"/>
</dbReference>
<evidence type="ECO:0000256" key="5">
    <source>
        <dbReference type="ARBA" id="ARBA00022840"/>
    </source>
</evidence>
<dbReference type="InterPro" id="IPR011545">
    <property type="entry name" value="DEAD/DEAH_box_helicase_dom"/>
</dbReference>
<dbReference type="InterPro" id="IPR034415">
    <property type="entry name" value="CsdA_RRM"/>
</dbReference>
<keyword evidence="6 8" id="KW-0694">RNA-binding</keyword>
<keyword evidence="3 8" id="KW-0378">Hydrolase</keyword>
<protein>
    <recommendedName>
        <fullName evidence="8">ATP-dependent RNA helicase DeaD</fullName>
        <ecNumber evidence="8">3.6.4.13</ecNumber>
    </recommendedName>
    <alternativeName>
        <fullName evidence="8">Cold-shock DEAD box protein A</fullName>
    </alternativeName>
</protein>
<evidence type="ECO:0000313" key="14">
    <source>
        <dbReference type="EMBL" id="URL57402.1"/>
    </source>
</evidence>
<dbReference type="Pfam" id="PF00270">
    <property type="entry name" value="DEAD"/>
    <property type="match status" value="1"/>
</dbReference>
<dbReference type="Proteomes" id="UP001056681">
    <property type="component" value="Chromosome"/>
</dbReference>
<evidence type="ECO:0000256" key="6">
    <source>
        <dbReference type="ARBA" id="ARBA00022884"/>
    </source>
</evidence>
<comment type="catalytic activity">
    <reaction evidence="8">
        <text>ATP + H2O = ADP + phosphate + H(+)</text>
        <dbReference type="Rhea" id="RHEA:13065"/>
        <dbReference type="ChEBI" id="CHEBI:15377"/>
        <dbReference type="ChEBI" id="CHEBI:15378"/>
        <dbReference type="ChEBI" id="CHEBI:30616"/>
        <dbReference type="ChEBI" id="CHEBI:43474"/>
        <dbReference type="ChEBI" id="CHEBI:456216"/>
        <dbReference type="EC" id="3.6.4.13"/>
    </reaction>
</comment>
<feature type="region of interest" description="Disordered" evidence="10">
    <location>
        <begin position="577"/>
        <end position="620"/>
    </location>
</feature>
<dbReference type="SMART" id="SM00490">
    <property type="entry name" value="HELICc"/>
    <property type="match status" value="1"/>
</dbReference>
<evidence type="ECO:0000313" key="15">
    <source>
        <dbReference type="Proteomes" id="UP001056681"/>
    </source>
</evidence>
<dbReference type="InterPro" id="IPR000629">
    <property type="entry name" value="RNA-helicase_DEAD-box_CS"/>
</dbReference>
<keyword evidence="7 8" id="KW-0346">Stress response</keyword>
<feature type="domain" description="DEAD-box RNA helicase Q" evidence="13">
    <location>
        <begin position="13"/>
        <end position="41"/>
    </location>
</feature>
<keyword evidence="1 8" id="KW-0963">Cytoplasm</keyword>
<dbReference type="PROSITE" id="PS51195">
    <property type="entry name" value="Q_MOTIF"/>
    <property type="match status" value="1"/>
</dbReference>
<dbReference type="PROSITE" id="PS00039">
    <property type="entry name" value="DEAD_ATP_HELICASE"/>
    <property type="match status" value="1"/>
</dbReference>
<organism evidence="14 15">
    <name type="scientific">Luteibacter flocculans</name>
    <dbReference type="NCBI Taxonomy" id="2780091"/>
    <lineage>
        <taxon>Bacteria</taxon>
        <taxon>Pseudomonadati</taxon>
        <taxon>Pseudomonadota</taxon>
        <taxon>Gammaproteobacteria</taxon>
        <taxon>Lysobacterales</taxon>
        <taxon>Rhodanobacteraceae</taxon>
        <taxon>Luteibacter</taxon>
    </lineage>
</organism>
<dbReference type="CDD" id="cd18787">
    <property type="entry name" value="SF2_C_DEAD"/>
    <property type="match status" value="1"/>
</dbReference>
<dbReference type="InterPro" id="IPR028618">
    <property type="entry name" value="DEAD_helicase_DeaD"/>
</dbReference>
<dbReference type="Pfam" id="PF25399">
    <property type="entry name" value="DeaD_dimer"/>
    <property type="match status" value="1"/>
</dbReference>
<evidence type="ECO:0000256" key="1">
    <source>
        <dbReference type="ARBA" id="ARBA00022490"/>
    </source>
</evidence>
<dbReference type="GO" id="GO:0004386">
    <property type="term" value="F:helicase activity"/>
    <property type="evidence" value="ECO:0007669"/>
    <property type="project" value="UniProtKB-KW"/>
</dbReference>
<accession>A0ABY4T003</accession>
<evidence type="ECO:0000256" key="2">
    <source>
        <dbReference type="ARBA" id="ARBA00022741"/>
    </source>
</evidence>
<evidence type="ECO:0000256" key="9">
    <source>
        <dbReference type="PROSITE-ProRule" id="PRU00552"/>
    </source>
</evidence>
<keyword evidence="2 8" id="KW-0547">Nucleotide-binding</keyword>
<evidence type="ECO:0000256" key="8">
    <source>
        <dbReference type="HAMAP-Rule" id="MF_00964"/>
    </source>
</evidence>
<dbReference type="Gene3D" id="3.30.70.330">
    <property type="match status" value="1"/>
</dbReference>
<dbReference type="PROSITE" id="PS51194">
    <property type="entry name" value="HELICASE_CTER"/>
    <property type="match status" value="1"/>
</dbReference>
<dbReference type="PROSITE" id="PS51192">
    <property type="entry name" value="HELICASE_ATP_BIND_1"/>
    <property type="match status" value="1"/>
</dbReference>
<comment type="subcellular location">
    <subcellularLocation>
        <location evidence="8">Cytoplasm</location>
    </subcellularLocation>
</comment>
<dbReference type="InterPro" id="IPR001650">
    <property type="entry name" value="Helicase_C-like"/>
</dbReference>
<feature type="compositionally biased region" description="Basic and acidic residues" evidence="10">
    <location>
        <begin position="448"/>
        <end position="508"/>
    </location>
</feature>
<dbReference type="Pfam" id="PF00271">
    <property type="entry name" value="Helicase_C"/>
    <property type="match status" value="1"/>
</dbReference>
<feature type="short sequence motif" description="Q motif" evidence="9">
    <location>
        <begin position="13"/>
        <end position="41"/>
    </location>
</feature>
<keyword evidence="5 8" id="KW-0067">ATP-binding</keyword>
<feature type="compositionally biased region" description="Low complexity" evidence="10">
    <location>
        <begin position="594"/>
        <end position="605"/>
    </location>
</feature>
<dbReference type="InterPro" id="IPR005580">
    <property type="entry name" value="DbpA/CsdA_RNA-bd_dom"/>
</dbReference>
<evidence type="ECO:0000259" key="12">
    <source>
        <dbReference type="PROSITE" id="PS51194"/>
    </source>
</evidence>
<dbReference type="InterPro" id="IPR014001">
    <property type="entry name" value="Helicase_ATP-bd"/>
</dbReference>
<dbReference type="InterPro" id="IPR014014">
    <property type="entry name" value="RNA_helicase_DEAD_Q_motif"/>
</dbReference>
<dbReference type="HAMAP" id="MF_00964">
    <property type="entry name" value="DEAD_helicase_DeaD"/>
    <property type="match status" value="1"/>
</dbReference>
<dbReference type="CDD" id="cd12499">
    <property type="entry name" value="RRM_EcCsdA_like"/>
    <property type="match status" value="1"/>
</dbReference>
<feature type="region of interest" description="Disordered" evidence="10">
    <location>
        <begin position="443"/>
        <end position="508"/>
    </location>
</feature>
<dbReference type="InterPro" id="IPR050547">
    <property type="entry name" value="DEAD_box_RNA_helicases"/>
</dbReference>
<dbReference type="CDD" id="cd00268">
    <property type="entry name" value="DEADc"/>
    <property type="match status" value="1"/>
</dbReference>
<proteinExistence type="inferred from homology"/>
<dbReference type="RefSeq" id="WP_250338289.1">
    <property type="nucleotide sequence ID" value="NZ_CP063231.1"/>
</dbReference>
<evidence type="ECO:0000256" key="10">
    <source>
        <dbReference type="SAM" id="MobiDB-lite"/>
    </source>
</evidence>
<dbReference type="InterPro" id="IPR044742">
    <property type="entry name" value="DEAD/DEAH_RhlB"/>
</dbReference>
<keyword evidence="15" id="KW-1185">Reference proteome</keyword>
<feature type="domain" description="Helicase C-terminal" evidence="12">
    <location>
        <begin position="240"/>
        <end position="387"/>
    </location>
</feature>
<dbReference type="Pfam" id="PF03880">
    <property type="entry name" value="DbpA"/>
    <property type="match status" value="1"/>
</dbReference>
<name>A0ABY4T003_9GAMM</name>
<dbReference type="PANTHER" id="PTHR47963">
    <property type="entry name" value="DEAD-BOX ATP-DEPENDENT RNA HELICASE 47, MITOCHONDRIAL"/>
    <property type="match status" value="1"/>
</dbReference>
<dbReference type="EMBL" id="CP063231">
    <property type="protein sequence ID" value="URL57402.1"/>
    <property type="molecule type" value="Genomic_DNA"/>
</dbReference>
<comment type="function">
    <text evidence="8">DEAD-box RNA helicase involved in various cellular processes at low temperature, including ribosome biogenesis, mRNA degradation and translation initiation.</text>
</comment>
<evidence type="ECO:0000256" key="3">
    <source>
        <dbReference type="ARBA" id="ARBA00022801"/>
    </source>
</evidence>
<dbReference type="PANTHER" id="PTHR47963:SF8">
    <property type="entry name" value="ATP-DEPENDENT RNA HELICASE DEAD"/>
    <property type="match status" value="1"/>
</dbReference>
<dbReference type="InterPro" id="IPR057325">
    <property type="entry name" value="DeaD_dimer"/>
</dbReference>
<dbReference type="EC" id="3.6.4.13" evidence="8"/>
<dbReference type="SUPFAM" id="SSF52540">
    <property type="entry name" value="P-loop containing nucleoside triphosphate hydrolases"/>
    <property type="match status" value="1"/>
</dbReference>
<evidence type="ECO:0000256" key="4">
    <source>
        <dbReference type="ARBA" id="ARBA00022806"/>
    </source>
</evidence>
<reference evidence="14" key="1">
    <citation type="submission" date="2020-10" db="EMBL/GenBank/DDBJ databases">
        <title>Whole-genome sequence of Luteibacter sp. EIF3.</title>
        <authorList>
            <person name="Friedrich I."/>
            <person name="Hertel R."/>
            <person name="Daniel R."/>
        </authorList>
    </citation>
    <scope>NUCLEOTIDE SEQUENCE</scope>
    <source>
        <strain evidence="14">EIF3</strain>
    </source>
</reference>
<dbReference type="SMART" id="SM00487">
    <property type="entry name" value="DEXDc"/>
    <property type="match status" value="1"/>
</dbReference>
<dbReference type="InterPro" id="IPR027417">
    <property type="entry name" value="P-loop_NTPase"/>
</dbReference>
<evidence type="ECO:0000259" key="11">
    <source>
        <dbReference type="PROSITE" id="PS51192"/>
    </source>
</evidence>
<keyword evidence="4 8" id="KW-0347">Helicase</keyword>
<dbReference type="Gene3D" id="3.40.50.300">
    <property type="entry name" value="P-loop containing nucleotide triphosphate hydrolases"/>
    <property type="match status" value="2"/>
</dbReference>
<evidence type="ECO:0000256" key="7">
    <source>
        <dbReference type="ARBA" id="ARBA00023016"/>
    </source>
</evidence>
<evidence type="ECO:0000259" key="13">
    <source>
        <dbReference type="PROSITE" id="PS51195"/>
    </source>
</evidence>
<comment type="similarity">
    <text evidence="8">Belongs to the DEAD box helicase family. DeaD/CsdA subfamily.</text>
</comment>
<sequence length="620" mass="68217">MSSPDTNNAPALPGFSALALDANVVRALTEVGYETPSPIQAATIPALLEGRDVIGQAQTGTGKTAAFALPVLSRIDLRAGNKPQALVLAPTRELAIQVAEAFQKYATYLPGFQVLPIYGGQSYGPQLQGLKRGAQVIVGTPGRVIDHLDKGTLDLSGLRFMVLDEADEMLRMGFIDDVEKLLQATPEGRQVALFSATMPAPIRRIAQTYLKDPAEVTIKNKTTTAANIRQRYWWVSGVHKLDALTRILEAESFDAMIVFARTKSATEELASKLQARGFAAAAINGDIAQAQRERVIDQLKTGKLDILIATDVAARGLDVERISHVLNYDIPHDTESYVHRIGRTGRAGRSGEAILFVTPRERNLLRQIERATRQPIEQMQLPTIEAVNDTRVNKFNERITETLATGDLGLFQQLVEKYEQEHNVPAIEIAAALARIAQGDQPLLLEPPAKREYTERPPREFDRERPQRDFDRERPSRDGGDFNDRRPVREGMRQPRPHVTEAGKRTYRIEVGHEHGVKPGNIVGAIANEGGVEAKFIGRVSIRDDYSLIDLPDGMPAETFNHLKKVWVAQQQLKIREWDGTESPQSGGGGSGGAPRPRGNFRPSGGRPGGAKPPRKKRDA</sequence>
<feature type="domain" description="Helicase ATP-binding" evidence="11">
    <location>
        <begin position="44"/>
        <end position="216"/>
    </location>
</feature>